<proteinExistence type="predicted"/>
<dbReference type="Proteomes" id="UP001595740">
    <property type="component" value="Unassembled WGS sequence"/>
</dbReference>
<dbReference type="PANTHER" id="PTHR12526">
    <property type="entry name" value="GLYCOSYLTRANSFERASE"/>
    <property type="match status" value="1"/>
</dbReference>
<dbReference type="EMBL" id="JBHRXK010000004">
    <property type="protein sequence ID" value="MFC3551570.1"/>
    <property type="molecule type" value="Genomic_DNA"/>
</dbReference>
<evidence type="ECO:0000313" key="2">
    <source>
        <dbReference type="Proteomes" id="UP001595740"/>
    </source>
</evidence>
<evidence type="ECO:0008006" key="3">
    <source>
        <dbReference type="Google" id="ProtNLM"/>
    </source>
</evidence>
<name>A0ABV7RUA6_9GAMM</name>
<protein>
    <recommendedName>
        <fullName evidence="3">Glycosyltransferase</fullName>
    </recommendedName>
</protein>
<sequence length="353" mass="39107">MDLVDCGMPLPRGLHLWRLRTLSPLGQLRQMIGIALGNAVCLLRMMLSWRGRGTAVYVPYPAIFVLWMLSWLPRSIRPRCIADAYISMWDASFRDRSAGEGGIVARIVRAFEARALRAASVVLVDTVANKRHFVEDFEVDPARVHAFPLAIDEARFLAIPAATDDGGREVRVLFVGTLIPLHGVDKILAAAKELAGTHPRVRFRIIGDGQLGTMIERFIADHPRAKLEWIREWCDLGRIAEEIAQADICLGVFGGGGKAARVLPFKLYMYFAGGRPVISQEKLSVPDGAPLPPVIAVDPSVCGSIGDAIVRLIEQGAPARHEMGRQAREYYKAWLSNTEVLHRWESLQADRTS</sequence>
<organism evidence="1 2">
    <name type="scientific">Lysobacter cavernae</name>
    <dbReference type="NCBI Taxonomy" id="1685901"/>
    <lineage>
        <taxon>Bacteria</taxon>
        <taxon>Pseudomonadati</taxon>
        <taxon>Pseudomonadota</taxon>
        <taxon>Gammaproteobacteria</taxon>
        <taxon>Lysobacterales</taxon>
        <taxon>Lysobacteraceae</taxon>
        <taxon>Lysobacter</taxon>
    </lineage>
</organism>
<dbReference type="SUPFAM" id="SSF53756">
    <property type="entry name" value="UDP-Glycosyltransferase/glycogen phosphorylase"/>
    <property type="match status" value="1"/>
</dbReference>
<dbReference type="Gene3D" id="3.40.50.2000">
    <property type="entry name" value="Glycogen Phosphorylase B"/>
    <property type="match status" value="1"/>
</dbReference>
<gene>
    <name evidence="1" type="ORF">ACFOLC_11175</name>
</gene>
<accession>A0ABV7RUA6</accession>
<keyword evidence="2" id="KW-1185">Reference proteome</keyword>
<dbReference type="RefSeq" id="WP_386759329.1">
    <property type="nucleotide sequence ID" value="NZ_JBHRXK010000004.1"/>
</dbReference>
<comment type="caution">
    <text evidence="1">The sequence shown here is derived from an EMBL/GenBank/DDBJ whole genome shotgun (WGS) entry which is preliminary data.</text>
</comment>
<evidence type="ECO:0000313" key="1">
    <source>
        <dbReference type="EMBL" id="MFC3551570.1"/>
    </source>
</evidence>
<reference evidence="2" key="1">
    <citation type="journal article" date="2019" name="Int. J. Syst. Evol. Microbiol.">
        <title>The Global Catalogue of Microorganisms (GCM) 10K type strain sequencing project: providing services to taxonomists for standard genome sequencing and annotation.</title>
        <authorList>
            <consortium name="The Broad Institute Genomics Platform"/>
            <consortium name="The Broad Institute Genome Sequencing Center for Infectious Disease"/>
            <person name="Wu L."/>
            <person name="Ma J."/>
        </authorList>
    </citation>
    <scope>NUCLEOTIDE SEQUENCE [LARGE SCALE GENOMIC DNA]</scope>
    <source>
        <strain evidence="2">KCTC 42875</strain>
    </source>
</reference>